<reference evidence="8 9" key="1">
    <citation type="submission" date="2018-05" db="EMBL/GenBank/DDBJ databases">
        <title>A metagenomic window into the 2 km-deep terrestrial subsurface aquifer revealed taxonomically and functionally diverse microbial community comprising novel uncultured bacterial lineages.</title>
        <authorList>
            <person name="Kadnikov V.V."/>
            <person name="Mardanov A.V."/>
            <person name="Beletsky A.V."/>
            <person name="Banks D."/>
            <person name="Pimenov N.V."/>
            <person name="Frank Y.A."/>
            <person name="Karnachuk O.V."/>
            <person name="Ravin N.V."/>
        </authorList>
    </citation>
    <scope>NUCLEOTIDE SEQUENCE [LARGE SCALE GENOMIC DNA]</scope>
    <source>
        <strain evidence="8">BY</strain>
    </source>
</reference>
<dbReference type="PANTHER" id="PTHR11177:SF392">
    <property type="entry name" value="HAP41P"/>
    <property type="match status" value="1"/>
</dbReference>
<dbReference type="InterPro" id="IPR001223">
    <property type="entry name" value="Glyco_hydro18_cat"/>
</dbReference>
<name>A0A2Z4Y775_SUMC1</name>
<evidence type="ECO:0000259" key="7">
    <source>
        <dbReference type="PROSITE" id="PS51910"/>
    </source>
</evidence>
<dbReference type="PANTHER" id="PTHR11177">
    <property type="entry name" value="CHITINASE"/>
    <property type="match status" value="1"/>
</dbReference>
<dbReference type="InterPro" id="IPR011583">
    <property type="entry name" value="Chitinase_II/V-like_cat"/>
</dbReference>
<protein>
    <submittedName>
        <fullName evidence="8">Chitinase</fullName>
    </submittedName>
</protein>
<dbReference type="InterPro" id="IPR017853">
    <property type="entry name" value="GH"/>
</dbReference>
<evidence type="ECO:0000313" key="9">
    <source>
        <dbReference type="Proteomes" id="UP000262583"/>
    </source>
</evidence>
<evidence type="ECO:0000256" key="3">
    <source>
        <dbReference type="ARBA" id="ARBA00023295"/>
    </source>
</evidence>
<dbReference type="InterPro" id="IPR050314">
    <property type="entry name" value="Glycosyl_Hydrlase_18"/>
</dbReference>
<dbReference type="SUPFAM" id="SSF51445">
    <property type="entry name" value="(Trans)glycosidases"/>
    <property type="match status" value="1"/>
</dbReference>
<proteinExistence type="inferred from homology"/>
<dbReference type="PROSITE" id="PS51910">
    <property type="entry name" value="GH18_2"/>
    <property type="match status" value="1"/>
</dbReference>
<organism evidence="8 9">
    <name type="scientific">Sumerlaea chitinivorans</name>
    <dbReference type="NCBI Taxonomy" id="2250252"/>
    <lineage>
        <taxon>Bacteria</taxon>
        <taxon>Candidatus Sumerlaeota</taxon>
        <taxon>Candidatus Sumerlaeia</taxon>
        <taxon>Candidatus Sumerlaeales</taxon>
        <taxon>Candidatus Sumerlaeaceae</taxon>
        <taxon>Candidatus Sumerlaea</taxon>
    </lineage>
</organism>
<dbReference type="GO" id="GO:0005975">
    <property type="term" value="P:carbohydrate metabolic process"/>
    <property type="evidence" value="ECO:0007669"/>
    <property type="project" value="InterPro"/>
</dbReference>
<evidence type="ECO:0000256" key="4">
    <source>
        <dbReference type="RuleBase" id="RU000489"/>
    </source>
</evidence>
<dbReference type="EMBL" id="CP030759">
    <property type="protein sequence ID" value="AXA36678.1"/>
    <property type="molecule type" value="Genomic_DNA"/>
</dbReference>
<dbReference type="InterPro" id="IPR001579">
    <property type="entry name" value="Glyco_hydro_18_chit_AS"/>
</dbReference>
<dbReference type="GO" id="GO:0006032">
    <property type="term" value="P:chitin catabolic process"/>
    <property type="evidence" value="ECO:0007669"/>
    <property type="project" value="UniProtKB-KW"/>
</dbReference>
<evidence type="ECO:0000256" key="1">
    <source>
        <dbReference type="ARBA" id="ARBA00022801"/>
    </source>
</evidence>
<evidence type="ECO:0000256" key="2">
    <source>
        <dbReference type="ARBA" id="ARBA00023024"/>
    </source>
</evidence>
<dbReference type="PROSITE" id="PS01095">
    <property type="entry name" value="GH18_1"/>
    <property type="match status" value="1"/>
</dbReference>
<sequence>MGAKIIAFSGPLAKHVEFMKVQEIDLAGSGSRSPLKRLFPQLSLSACQLRRPWQLVVLGACFATLTPVCATTTVSASTAQPQTDPQSENRSTAGGRPPIVLGYYPSWPCGLEPAQIRYENFTHLCHAFVTATPDGKLKTDGNLPSRELTSRAHAAGVKVLLSVGGADSGKYMGPIATSETLRTQFARALVGMVREYGYDGIDLDWEFPTNPTEKEAFTQLARELRELLGPSSQGTNLLTSAQVGVPDVVQNVDMQALRGVMDWVAIMTYDMHGPWSNHAGYNAAFRTPKGDREGCTSRSLVAQMATWRDAGGWPPERLLVGIPCYGRSFPVRRWHDPMPPNTKPARPYLAYKDILPLLEQGWVRHFDNYAMVPWLEKPGGGELLSYDDVESVQHKTRWARQNGFGGVFFWEISQDRMGGRNVLIEAARKAWESNSREP</sequence>
<dbReference type="KEGG" id="schv:BRCON_1901"/>
<comment type="similarity">
    <text evidence="5">Belongs to the glycosyl hydrolase 18 family.</text>
</comment>
<dbReference type="AlphaFoldDB" id="A0A2Z4Y775"/>
<evidence type="ECO:0000313" key="8">
    <source>
        <dbReference type="EMBL" id="AXA36678.1"/>
    </source>
</evidence>
<evidence type="ECO:0000256" key="5">
    <source>
        <dbReference type="RuleBase" id="RU004453"/>
    </source>
</evidence>
<keyword evidence="3 4" id="KW-0326">Glycosidase</keyword>
<dbReference type="Gene3D" id="3.20.20.80">
    <property type="entry name" value="Glycosidases"/>
    <property type="match status" value="2"/>
</dbReference>
<keyword evidence="1 4" id="KW-0378">Hydrolase</keyword>
<feature type="compositionally biased region" description="Low complexity" evidence="6">
    <location>
        <begin position="74"/>
        <end position="83"/>
    </location>
</feature>
<dbReference type="Gene3D" id="3.10.50.10">
    <property type="match status" value="1"/>
</dbReference>
<accession>A0A2Z4Y775</accession>
<dbReference type="SMART" id="SM00636">
    <property type="entry name" value="Glyco_18"/>
    <property type="match status" value="1"/>
</dbReference>
<dbReference type="GO" id="GO:0008061">
    <property type="term" value="F:chitin binding"/>
    <property type="evidence" value="ECO:0007669"/>
    <property type="project" value="InterPro"/>
</dbReference>
<feature type="region of interest" description="Disordered" evidence="6">
    <location>
        <begin position="74"/>
        <end position="97"/>
    </location>
</feature>
<keyword evidence="2" id="KW-0146">Chitin degradation</keyword>
<keyword evidence="2" id="KW-0624">Polysaccharide degradation</keyword>
<evidence type="ECO:0000256" key="6">
    <source>
        <dbReference type="SAM" id="MobiDB-lite"/>
    </source>
</evidence>
<dbReference type="SUPFAM" id="SSF54556">
    <property type="entry name" value="Chitinase insertion domain"/>
    <property type="match status" value="1"/>
</dbReference>
<dbReference type="InterPro" id="IPR029070">
    <property type="entry name" value="Chitinase_insertion_sf"/>
</dbReference>
<dbReference type="Pfam" id="PF00704">
    <property type="entry name" value="Glyco_hydro_18"/>
    <property type="match status" value="1"/>
</dbReference>
<dbReference type="GO" id="GO:0004568">
    <property type="term" value="F:chitinase activity"/>
    <property type="evidence" value="ECO:0007669"/>
    <property type="project" value="TreeGrafter"/>
</dbReference>
<gene>
    <name evidence="8" type="ORF">BRCON_1901</name>
</gene>
<dbReference type="GO" id="GO:0005576">
    <property type="term" value="C:extracellular region"/>
    <property type="evidence" value="ECO:0007669"/>
    <property type="project" value="TreeGrafter"/>
</dbReference>
<feature type="domain" description="GH18" evidence="7">
    <location>
        <begin position="98"/>
        <end position="434"/>
    </location>
</feature>
<dbReference type="Proteomes" id="UP000262583">
    <property type="component" value="Chromosome"/>
</dbReference>
<keyword evidence="2" id="KW-0119">Carbohydrate metabolism</keyword>